<feature type="region of interest" description="Disordered" evidence="1">
    <location>
        <begin position="177"/>
        <end position="205"/>
    </location>
</feature>
<sequence length="256" mass="27466">MVTSEWTGGGGCRRCTRCVSLSLISMEEGMSFTLGNRGEPASQPNKSKSDISTGDGTHVGLFNRQASTYLQYPTNCGPPPQPHCTPQCVSFHCSEFADLTGDGKADYDGGAAKAYRNLGKIGTSQSGRKWSLIGTVATGVSTQGPVYYADINGDEKADYLVAFDGSAVNPYINSYDWIPDEGEDDGKDEDDDDNDTNECTPAPKTYSEKEIDRVLTIGLNLYMISENCKINSQRPPLLPSDSKALGLASGRSKAKS</sequence>
<feature type="compositionally biased region" description="Acidic residues" evidence="1">
    <location>
        <begin position="178"/>
        <end position="196"/>
    </location>
</feature>
<comment type="caution">
    <text evidence="2">The sequence shown here is derived from an EMBL/GenBank/DDBJ whole genome shotgun (WGS) entry which is preliminary data.</text>
</comment>
<dbReference type="Proteomes" id="UP000287144">
    <property type="component" value="Unassembled WGS sequence"/>
</dbReference>
<reference evidence="2 3" key="1">
    <citation type="submission" date="2017-06" db="EMBL/GenBank/DDBJ databases">
        <title>Comparative genomic analysis of Ambrosia Fusariam Clade fungi.</title>
        <authorList>
            <person name="Stajich J.E."/>
            <person name="Carrillo J."/>
            <person name="Kijimoto T."/>
            <person name="Eskalen A."/>
            <person name="O'Donnell K."/>
            <person name="Kasson M."/>
        </authorList>
    </citation>
    <scope>NUCLEOTIDE SEQUENCE [LARGE SCALE GENOMIC DNA]</scope>
    <source>
        <strain evidence="2 3">NRRL62579</strain>
    </source>
</reference>
<feature type="compositionally biased region" description="Polar residues" evidence="1">
    <location>
        <begin position="42"/>
        <end position="55"/>
    </location>
</feature>
<feature type="region of interest" description="Disordered" evidence="1">
    <location>
        <begin position="32"/>
        <end position="56"/>
    </location>
</feature>
<dbReference type="SUPFAM" id="SSF69318">
    <property type="entry name" value="Integrin alpha N-terminal domain"/>
    <property type="match status" value="1"/>
</dbReference>
<dbReference type="InterPro" id="IPR028994">
    <property type="entry name" value="Integrin_alpha_N"/>
</dbReference>
<dbReference type="STRING" id="1325735.A0A428UG93"/>
<name>A0A428UG93_9HYPO</name>
<dbReference type="EMBL" id="NKCK01000010">
    <property type="protein sequence ID" value="RSM13294.1"/>
    <property type="molecule type" value="Genomic_DNA"/>
</dbReference>
<feature type="region of interest" description="Disordered" evidence="1">
    <location>
        <begin position="232"/>
        <end position="256"/>
    </location>
</feature>
<organism evidence="2 3">
    <name type="scientific">Fusarium oligoseptatum</name>
    <dbReference type="NCBI Taxonomy" id="2604345"/>
    <lineage>
        <taxon>Eukaryota</taxon>
        <taxon>Fungi</taxon>
        <taxon>Dikarya</taxon>
        <taxon>Ascomycota</taxon>
        <taxon>Pezizomycotina</taxon>
        <taxon>Sordariomycetes</taxon>
        <taxon>Hypocreomycetidae</taxon>
        <taxon>Hypocreales</taxon>
        <taxon>Nectriaceae</taxon>
        <taxon>Fusarium</taxon>
        <taxon>Fusarium solani species complex</taxon>
    </lineage>
</organism>
<accession>A0A428UG93</accession>
<evidence type="ECO:0000256" key="1">
    <source>
        <dbReference type="SAM" id="MobiDB-lite"/>
    </source>
</evidence>
<keyword evidence="3" id="KW-1185">Reference proteome</keyword>
<proteinExistence type="predicted"/>
<protein>
    <submittedName>
        <fullName evidence="2">Uncharacterized protein</fullName>
    </submittedName>
</protein>
<evidence type="ECO:0000313" key="3">
    <source>
        <dbReference type="Proteomes" id="UP000287144"/>
    </source>
</evidence>
<evidence type="ECO:0000313" key="2">
    <source>
        <dbReference type="EMBL" id="RSM13294.1"/>
    </source>
</evidence>
<gene>
    <name evidence="2" type="ORF">CEP52_001968</name>
</gene>
<dbReference type="AlphaFoldDB" id="A0A428UG93"/>